<dbReference type="KEGG" id="kvr:CIB50_0000133"/>
<organism evidence="4 5">
    <name type="scientific">Kocuria varians</name>
    <name type="common">Micrococcus varians</name>
    <dbReference type="NCBI Taxonomy" id="1272"/>
    <lineage>
        <taxon>Bacteria</taxon>
        <taxon>Bacillati</taxon>
        <taxon>Actinomycetota</taxon>
        <taxon>Actinomycetes</taxon>
        <taxon>Micrococcales</taxon>
        <taxon>Micrococcaceae</taxon>
        <taxon>Kocuria</taxon>
    </lineage>
</organism>
<dbReference type="AlphaFoldDB" id="A0A7D7KX62"/>
<keyword evidence="1" id="KW-0227">DNA damage</keyword>
<dbReference type="GO" id="GO:0006285">
    <property type="term" value="P:base-excision repair, AP site formation"/>
    <property type="evidence" value="ECO:0007669"/>
    <property type="project" value="TreeGrafter"/>
</dbReference>
<reference evidence="4" key="2">
    <citation type="submission" date="2020-07" db="EMBL/GenBank/DDBJ databases">
        <title>Genome of starter culture bacteria Kocuria salsicia reveals its technological properties and safety for usage in meat industry.</title>
        <authorList>
            <person name="Michael M."/>
            <person name="Konstantin K."/>
            <person name="Evgenii K."/>
            <person name="Galina S."/>
            <person name="Oksana K."/>
            <person name="Andrei L."/>
        </authorList>
    </citation>
    <scope>NUCLEOTIDE SEQUENCE [LARGE SCALE GENOMIC DNA]</scope>
    <source>
        <strain evidence="4">80</strain>
    </source>
</reference>
<dbReference type="GO" id="GO:0043916">
    <property type="term" value="F:DNA-7-methylguanine glycosylase activity"/>
    <property type="evidence" value="ECO:0007669"/>
    <property type="project" value="TreeGrafter"/>
</dbReference>
<dbReference type="PANTHER" id="PTHR43003">
    <property type="entry name" value="DNA-3-METHYLADENINE GLYCOSYLASE"/>
    <property type="match status" value="1"/>
</dbReference>
<dbReference type="EMBL" id="CP059343">
    <property type="protein sequence ID" value="QMS55450.1"/>
    <property type="molecule type" value="Genomic_DNA"/>
</dbReference>
<protein>
    <recommendedName>
        <fullName evidence="6">3-methyladenine DNA glycosylase</fullName>
    </recommendedName>
</protein>
<evidence type="ECO:0000313" key="4">
    <source>
        <dbReference type="EMBL" id="QMS55450.1"/>
    </source>
</evidence>
<proteinExistence type="predicted"/>
<name>A0A7D7KX62_KOCVA</name>
<evidence type="ECO:0000256" key="3">
    <source>
        <dbReference type="SAM" id="MobiDB-lite"/>
    </source>
</evidence>
<dbReference type="InterPro" id="IPR011257">
    <property type="entry name" value="DNA_glycosylase"/>
</dbReference>
<dbReference type="GO" id="GO:0032131">
    <property type="term" value="F:alkylated DNA binding"/>
    <property type="evidence" value="ECO:0007669"/>
    <property type="project" value="TreeGrafter"/>
</dbReference>
<evidence type="ECO:0000256" key="1">
    <source>
        <dbReference type="ARBA" id="ARBA00022763"/>
    </source>
</evidence>
<dbReference type="SUPFAM" id="SSF48150">
    <property type="entry name" value="DNA-glycosylase"/>
    <property type="match status" value="1"/>
</dbReference>
<feature type="region of interest" description="Disordered" evidence="3">
    <location>
        <begin position="1"/>
        <end position="30"/>
    </location>
</feature>
<keyword evidence="2" id="KW-0234">DNA repair</keyword>
<gene>
    <name evidence="4" type="ORF">CIB50_0000133</name>
</gene>
<accession>A0A7D7KX62</accession>
<dbReference type="GO" id="GO:0006307">
    <property type="term" value="P:DNA alkylation repair"/>
    <property type="evidence" value="ECO:0007669"/>
    <property type="project" value="TreeGrafter"/>
</dbReference>
<dbReference type="RefSeq" id="WP_094394970.1">
    <property type="nucleotide sequence ID" value="NZ_CP059343.1"/>
</dbReference>
<dbReference type="Proteomes" id="UP000216825">
    <property type="component" value="Chromosome"/>
</dbReference>
<dbReference type="InterPro" id="IPR051912">
    <property type="entry name" value="Alkylbase_DNA_Glycosylase/TA"/>
</dbReference>
<evidence type="ECO:0008006" key="6">
    <source>
        <dbReference type="Google" id="ProtNLM"/>
    </source>
</evidence>
<dbReference type="GO" id="GO:0005737">
    <property type="term" value="C:cytoplasm"/>
    <property type="evidence" value="ECO:0007669"/>
    <property type="project" value="TreeGrafter"/>
</dbReference>
<feature type="compositionally biased region" description="Low complexity" evidence="3">
    <location>
        <begin position="7"/>
        <end position="18"/>
    </location>
</feature>
<dbReference type="Gene3D" id="1.10.340.30">
    <property type="entry name" value="Hypothetical protein, domain 2"/>
    <property type="match status" value="1"/>
</dbReference>
<sequence length="339" mass="37146">MTTHVSTGAARGTTARAAVPEEPAASARWTPSAPVHLAQTLRVLARGAEDPTVRVLGEDRVWITARWKGQPVSARFSRGPAEGAAGPLERDVVAEAWGPGARAWLPNAPRWVGAADDWTAFESSPAYGQLPAALTRARHEHPGLRLPATGTVLDRAVVSVLEQRVTAIEAVRAHRALLRWVGEEAPGPAPHGMRVPPSAEQWRRVPSWQWHRASVDPARSATVMRVVHRASALERLAEHTDPARVRQALQSIDGIGPWTAAEITQCTHADPDGVSVYDYHLADYVCWFFDGAPGSDARMLELLEPWRGHRQRVVRLIKASGHRKPSFGPRMTPADHRHH</sequence>
<keyword evidence="5" id="KW-1185">Reference proteome</keyword>
<dbReference type="PANTHER" id="PTHR43003:SF6">
    <property type="entry name" value="DNA GLYCOSYLASE"/>
    <property type="match status" value="1"/>
</dbReference>
<evidence type="ECO:0000313" key="5">
    <source>
        <dbReference type="Proteomes" id="UP000216825"/>
    </source>
</evidence>
<dbReference type="GO" id="GO:0032993">
    <property type="term" value="C:protein-DNA complex"/>
    <property type="evidence" value="ECO:0007669"/>
    <property type="project" value="TreeGrafter"/>
</dbReference>
<reference evidence="4" key="1">
    <citation type="submission" date="2017-08" db="EMBL/GenBank/DDBJ databases">
        <authorList>
            <person name="Minaev M."/>
            <person name="Kurbakov K.A."/>
            <person name="Solodovnikova G.I."/>
            <person name="Kuznetsova O.A."/>
            <person name="Lisitsyn A.B."/>
        </authorList>
    </citation>
    <scope>NUCLEOTIDE SEQUENCE</scope>
    <source>
        <strain evidence="4">80</strain>
    </source>
</reference>
<evidence type="ECO:0000256" key="2">
    <source>
        <dbReference type="ARBA" id="ARBA00023204"/>
    </source>
</evidence>
<dbReference type="GO" id="GO:0008725">
    <property type="term" value="F:DNA-3-methyladenine glycosylase activity"/>
    <property type="evidence" value="ECO:0007669"/>
    <property type="project" value="TreeGrafter"/>
</dbReference>